<evidence type="ECO:0000313" key="4">
    <source>
        <dbReference type="EMBL" id="ATB32765.1"/>
    </source>
</evidence>
<proteinExistence type="predicted"/>
<reference evidence="4 5" key="1">
    <citation type="submission" date="2017-06" db="EMBL/GenBank/DDBJ databases">
        <authorList>
            <person name="Kim H.J."/>
            <person name="Triplett B.A."/>
        </authorList>
    </citation>
    <scope>NUCLEOTIDE SEQUENCE [LARGE SCALE GENOMIC DNA]</scope>
    <source>
        <strain evidence="4 5">DSM 14713</strain>
    </source>
</reference>
<dbReference type="EMBL" id="CP022163">
    <property type="protein sequence ID" value="ATB32765.1"/>
    <property type="molecule type" value="Genomic_DNA"/>
</dbReference>
<sequence>MRSHSPDVRPREQEGRDHETASASSDDSPLWRVWGDVRRGAEHLPWRTVAPPTSRWARFIQGFILPFQLLRVLLEEPTSRRAYLRVCCTQAVVILALFVTFSDFGKTVVRLTGASERMEALVDEAQADVEREAIEELSEQLVALVQRKDADPNEVKELRKELEKLTSARKKPQREGESPQTRFAWTLVDWAGLLSSLYVCQWIVIALSRDHHTHLSREASLLTGLPPEDEAFTPRVRLNVSWMIKKARQRWRALLLFAMGMPVLWGMKLFLPSEAKWLFPVMVSLWGAWWFVVFTAGKSARAWDDPTARPPWFLRGWTGLFSRIPPFRAYGEWWTRRTESVFSPATQVERDPWGLSGLAVARALSALPLVKCFVRPVIPVAAGHLLRAERGGDPVSDAAVPPEPVTERSAG</sequence>
<dbReference type="Proteomes" id="UP000217289">
    <property type="component" value="Chromosome"/>
</dbReference>
<keyword evidence="1" id="KW-0175">Coiled coil</keyword>
<feature type="region of interest" description="Disordered" evidence="2">
    <location>
        <begin position="392"/>
        <end position="411"/>
    </location>
</feature>
<dbReference type="KEGG" id="mbd:MEBOL_006254"/>
<protein>
    <submittedName>
        <fullName evidence="4">Uncharacterized protein</fullName>
    </submittedName>
</protein>
<name>A0A250ILY0_9BACT</name>
<dbReference type="AlphaFoldDB" id="A0A250ILY0"/>
<evidence type="ECO:0000256" key="2">
    <source>
        <dbReference type="SAM" id="MobiDB-lite"/>
    </source>
</evidence>
<gene>
    <name evidence="4" type="ORF">MEBOL_006254</name>
</gene>
<feature type="transmembrane region" description="Helical" evidence="3">
    <location>
        <begin position="277"/>
        <end position="296"/>
    </location>
</feature>
<feature type="compositionally biased region" description="Basic and acidic residues" evidence="2">
    <location>
        <begin position="1"/>
        <end position="20"/>
    </location>
</feature>
<keyword evidence="3" id="KW-1133">Transmembrane helix</keyword>
<organism evidence="4 5">
    <name type="scientific">Melittangium boletus DSM 14713</name>
    <dbReference type="NCBI Taxonomy" id="1294270"/>
    <lineage>
        <taxon>Bacteria</taxon>
        <taxon>Pseudomonadati</taxon>
        <taxon>Myxococcota</taxon>
        <taxon>Myxococcia</taxon>
        <taxon>Myxococcales</taxon>
        <taxon>Cystobacterineae</taxon>
        <taxon>Archangiaceae</taxon>
        <taxon>Melittangium</taxon>
    </lineage>
</organism>
<keyword evidence="5" id="KW-1185">Reference proteome</keyword>
<keyword evidence="3" id="KW-0472">Membrane</keyword>
<keyword evidence="3" id="KW-0812">Transmembrane</keyword>
<dbReference type="OrthoDB" id="5382404at2"/>
<accession>A0A250ILY0</accession>
<evidence type="ECO:0000256" key="3">
    <source>
        <dbReference type="SAM" id="Phobius"/>
    </source>
</evidence>
<evidence type="ECO:0000256" key="1">
    <source>
        <dbReference type="SAM" id="Coils"/>
    </source>
</evidence>
<feature type="transmembrane region" description="Helical" evidence="3">
    <location>
        <begin position="253"/>
        <end position="271"/>
    </location>
</feature>
<feature type="region of interest" description="Disordered" evidence="2">
    <location>
        <begin position="1"/>
        <end position="27"/>
    </location>
</feature>
<feature type="coiled-coil region" evidence="1">
    <location>
        <begin position="115"/>
        <end position="175"/>
    </location>
</feature>
<evidence type="ECO:0000313" key="5">
    <source>
        <dbReference type="Proteomes" id="UP000217289"/>
    </source>
</evidence>